<dbReference type="Proteomes" id="UP001152320">
    <property type="component" value="Chromosome 5"/>
</dbReference>
<keyword evidence="5 15" id="KW-0418">Kinase</keyword>
<evidence type="ECO:0000256" key="1">
    <source>
        <dbReference type="ARBA" id="ARBA00012513"/>
    </source>
</evidence>
<reference evidence="15" key="1">
    <citation type="submission" date="2021-10" db="EMBL/GenBank/DDBJ databases">
        <title>Tropical sea cucumber genome reveals ecological adaptation and Cuvierian tubules defense mechanism.</title>
        <authorList>
            <person name="Chen T."/>
        </authorList>
    </citation>
    <scope>NUCLEOTIDE SEQUENCE</scope>
    <source>
        <strain evidence="15">Nanhai2018</strain>
        <tissue evidence="15">Muscle</tissue>
    </source>
</reference>
<evidence type="ECO:0000256" key="9">
    <source>
        <dbReference type="ARBA" id="ARBA00048659"/>
    </source>
</evidence>
<dbReference type="Gene3D" id="3.30.200.20">
    <property type="entry name" value="Phosphorylase Kinase, domain 1"/>
    <property type="match status" value="1"/>
</dbReference>
<accession>A0A9Q1CBW5</accession>
<dbReference type="PROSITE" id="PS00107">
    <property type="entry name" value="PROTEIN_KINASE_ATP"/>
    <property type="match status" value="1"/>
</dbReference>
<sequence length="687" mass="78699">MCHKMLKTEQVAHPVAVFQFFYLLVYFPENLEDEDTCKELSRRLPTTPPAHRFSEFDDSDFMPDSGLNGEYSAGDIKWLFDARTSTFSAHSKVVIRKDKQKQYEQKLVLPVDPSICSSEESVGFQLQKNVFNQAFQHLATGVPSNLPVPTSHTAYLSNNEKVTIHTGRYLSDFDELRIIGRGGFAKVLEVRHKVDRQTYAVKRVQIKSPPENLTLEKLSQEVTILAKLTKNPCSRIVRYHAAWLEEEFRTRSGSGTGVDKTCQKDNHPPSSSESSSSSSEEENLNNITEDSDSSIVFKDSQDTQAKLSEVQFVSPAASSQLSSSSRETVTKQAFYFYSKEQEIVSKGNYSSAVVERSSHKVVEHRGVMSKQEIAGALSLRHPRRRHSSKPLTKYVLYIQMELCGKTLSTWLNTRNNNFQETDEFTCVNYKQNIHILRQILEGIHFVHEQDILHRDLKPLNVFLTEPQLDIKIGDFGLAREVICQEEEELDTLNPRSFGRQLSSDVGTSPYIAPEQMHGSDYDSKADMYSFGIIKYEMFHPFQTGHERIVCIKKLREEGDIPEKIFQHWPEEANLIKLLTSKDKVHRPSASEVLHGCVYCADSEKTKATFQKQLNQRDSVIMEQEKELEDQSKQLALKNKELEKLVSERDEERRAKEEKDKLLKEKTEKLRELEAKLQALEMKSPGSR</sequence>
<keyword evidence="2" id="KW-0723">Serine/threonine-protein kinase</keyword>
<dbReference type="Pfam" id="PF00069">
    <property type="entry name" value="Pkinase"/>
    <property type="match status" value="1"/>
</dbReference>
<dbReference type="PROSITE" id="PS00108">
    <property type="entry name" value="PROTEIN_KINASE_ST"/>
    <property type="match status" value="1"/>
</dbReference>
<comment type="catalytic activity">
    <reaction evidence="9">
        <text>L-threonyl-[protein] + ATP = O-phospho-L-threonyl-[protein] + ADP + H(+)</text>
        <dbReference type="Rhea" id="RHEA:46608"/>
        <dbReference type="Rhea" id="RHEA-COMP:11060"/>
        <dbReference type="Rhea" id="RHEA-COMP:11605"/>
        <dbReference type="ChEBI" id="CHEBI:15378"/>
        <dbReference type="ChEBI" id="CHEBI:30013"/>
        <dbReference type="ChEBI" id="CHEBI:30616"/>
        <dbReference type="ChEBI" id="CHEBI:61977"/>
        <dbReference type="ChEBI" id="CHEBI:456216"/>
        <dbReference type="EC" id="2.7.11.1"/>
    </reaction>
    <physiologicalReaction direction="left-to-right" evidence="9">
        <dbReference type="Rhea" id="RHEA:46609"/>
    </physiologicalReaction>
</comment>
<dbReference type="GO" id="GO:0004694">
    <property type="term" value="F:eukaryotic translation initiation factor 2alpha kinase activity"/>
    <property type="evidence" value="ECO:0007669"/>
    <property type="project" value="TreeGrafter"/>
</dbReference>
<feature type="region of interest" description="Disordered" evidence="13">
    <location>
        <begin position="252"/>
        <end position="295"/>
    </location>
</feature>
<protein>
    <recommendedName>
        <fullName evidence="1">non-specific serine/threonine protein kinase</fullName>
        <ecNumber evidence="1">2.7.11.1</ecNumber>
    </recommendedName>
</protein>
<keyword evidence="15" id="KW-0396">Initiation factor</keyword>
<keyword evidence="7" id="KW-0652">Protein synthesis inhibitor</keyword>
<dbReference type="SUPFAM" id="SSF56112">
    <property type="entry name" value="Protein kinase-like (PK-like)"/>
    <property type="match status" value="1"/>
</dbReference>
<dbReference type="CDD" id="cd13996">
    <property type="entry name" value="STKc_EIF2AK"/>
    <property type="match status" value="1"/>
</dbReference>
<evidence type="ECO:0000256" key="3">
    <source>
        <dbReference type="ARBA" id="ARBA00022679"/>
    </source>
</evidence>
<evidence type="ECO:0000256" key="2">
    <source>
        <dbReference type="ARBA" id="ARBA00022527"/>
    </source>
</evidence>
<keyword evidence="12" id="KW-0175">Coiled coil</keyword>
<evidence type="ECO:0000256" key="8">
    <source>
        <dbReference type="ARBA" id="ARBA00037982"/>
    </source>
</evidence>
<dbReference type="GO" id="GO:0017148">
    <property type="term" value="P:negative regulation of translation"/>
    <property type="evidence" value="ECO:0007669"/>
    <property type="project" value="UniProtKB-KW"/>
</dbReference>
<gene>
    <name evidence="15" type="ORF">HOLleu_12814</name>
</gene>
<keyword evidence="16" id="KW-1185">Reference proteome</keyword>
<dbReference type="InterPro" id="IPR017441">
    <property type="entry name" value="Protein_kinase_ATP_BS"/>
</dbReference>
<dbReference type="GO" id="GO:0005737">
    <property type="term" value="C:cytoplasm"/>
    <property type="evidence" value="ECO:0007669"/>
    <property type="project" value="TreeGrafter"/>
</dbReference>
<dbReference type="EMBL" id="JAIZAY010000005">
    <property type="protein sequence ID" value="KAJ8041888.1"/>
    <property type="molecule type" value="Genomic_DNA"/>
</dbReference>
<dbReference type="SMART" id="SM00220">
    <property type="entry name" value="S_TKc"/>
    <property type="match status" value="1"/>
</dbReference>
<dbReference type="AlphaFoldDB" id="A0A9Q1CBW5"/>
<dbReference type="PANTHER" id="PTHR11042">
    <property type="entry name" value="EUKARYOTIC TRANSLATION INITIATION FACTOR 2-ALPHA KINASE EIF2-ALPHA KINASE -RELATED"/>
    <property type="match status" value="1"/>
</dbReference>
<keyword evidence="6 11" id="KW-0067">ATP-binding</keyword>
<dbReference type="GO" id="GO:0005634">
    <property type="term" value="C:nucleus"/>
    <property type="evidence" value="ECO:0007669"/>
    <property type="project" value="TreeGrafter"/>
</dbReference>
<evidence type="ECO:0000313" key="16">
    <source>
        <dbReference type="Proteomes" id="UP001152320"/>
    </source>
</evidence>
<dbReference type="InterPro" id="IPR008271">
    <property type="entry name" value="Ser/Thr_kinase_AS"/>
</dbReference>
<evidence type="ECO:0000256" key="12">
    <source>
        <dbReference type="SAM" id="Coils"/>
    </source>
</evidence>
<evidence type="ECO:0000256" key="6">
    <source>
        <dbReference type="ARBA" id="ARBA00022840"/>
    </source>
</evidence>
<comment type="caution">
    <text evidence="15">The sequence shown here is derived from an EMBL/GenBank/DDBJ whole genome shotgun (WGS) entry which is preliminary data.</text>
</comment>
<dbReference type="EC" id="2.7.11.1" evidence="1"/>
<feature type="binding site" evidence="11">
    <location>
        <position position="202"/>
    </location>
    <ligand>
        <name>ATP</name>
        <dbReference type="ChEBI" id="CHEBI:30616"/>
    </ligand>
</feature>
<dbReference type="PANTHER" id="PTHR11042:SF160">
    <property type="entry name" value="EUKARYOTIC TRANSLATION INITIATION FACTOR 2-ALPHA KINASE 1"/>
    <property type="match status" value="1"/>
</dbReference>
<evidence type="ECO:0000259" key="14">
    <source>
        <dbReference type="PROSITE" id="PS50011"/>
    </source>
</evidence>
<keyword evidence="4 11" id="KW-0547">Nucleotide-binding</keyword>
<organism evidence="15 16">
    <name type="scientific">Holothuria leucospilota</name>
    <name type="common">Black long sea cucumber</name>
    <name type="synonym">Mertensiothuria leucospilota</name>
    <dbReference type="NCBI Taxonomy" id="206669"/>
    <lineage>
        <taxon>Eukaryota</taxon>
        <taxon>Metazoa</taxon>
        <taxon>Echinodermata</taxon>
        <taxon>Eleutherozoa</taxon>
        <taxon>Echinozoa</taxon>
        <taxon>Holothuroidea</taxon>
        <taxon>Aspidochirotacea</taxon>
        <taxon>Aspidochirotida</taxon>
        <taxon>Holothuriidae</taxon>
        <taxon>Holothuria</taxon>
    </lineage>
</organism>
<evidence type="ECO:0000313" key="15">
    <source>
        <dbReference type="EMBL" id="KAJ8041888.1"/>
    </source>
</evidence>
<dbReference type="GO" id="GO:0003743">
    <property type="term" value="F:translation initiation factor activity"/>
    <property type="evidence" value="ECO:0007669"/>
    <property type="project" value="UniProtKB-KW"/>
</dbReference>
<keyword evidence="3" id="KW-0808">Transferase</keyword>
<evidence type="ECO:0000256" key="13">
    <source>
        <dbReference type="SAM" id="MobiDB-lite"/>
    </source>
</evidence>
<evidence type="ECO:0000256" key="4">
    <source>
        <dbReference type="ARBA" id="ARBA00022741"/>
    </source>
</evidence>
<dbReference type="OrthoDB" id="1405469at2759"/>
<proteinExistence type="inferred from homology"/>
<evidence type="ECO:0000256" key="10">
    <source>
        <dbReference type="ARBA" id="ARBA00048977"/>
    </source>
</evidence>
<evidence type="ECO:0000256" key="7">
    <source>
        <dbReference type="ARBA" id="ARBA00023193"/>
    </source>
</evidence>
<comment type="catalytic activity">
    <reaction evidence="10">
        <text>L-seryl-[protein] + ATP = O-phospho-L-seryl-[protein] + ADP + H(+)</text>
        <dbReference type="Rhea" id="RHEA:17989"/>
        <dbReference type="Rhea" id="RHEA-COMP:9863"/>
        <dbReference type="Rhea" id="RHEA-COMP:11604"/>
        <dbReference type="ChEBI" id="CHEBI:15378"/>
        <dbReference type="ChEBI" id="CHEBI:29999"/>
        <dbReference type="ChEBI" id="CHEBI:30616"/>
        <dbReference type="ChEBI" id="CHEBI:83421"/>
        <dbReference type="ChEBI" id="CHEBI:456216"/>
        <dbReference type="EC" id="2.7.11.1"/>
    </reaction>
    <physiologicalReaction direction="left-to-right" evidence="10">
        <dbReference type="Rhea" id="RHEA:17990"/>
    </physiologicalReaction>
</comment>
<comment type="similarity">
    <text evidence="8">Belongs to the protein kinase superfamily. Ser/Thr protein kinase family. GCN2 subfamily.</text>
</comment>
<dbReference type="InterPro" id="IPR000719">
    <property type="entry name" value="Prot_kinase_dom"/>
</dbReference>
<evidence type="ECO:0000256" key="5">
    <source>
        <dbReference type="ARBA" id="ARBA00022777"/>
    </source>
</evidence>
<evidence type="ECO:0000256" key="11">
    <source>
        <dbReference type="PROSITE-ProRule" id="PRU10141"/>
    </source>
</evidence>
<feature type="domain" description="Protein kinase" evidence="14">
    <location>
        <begin position="173"/>
        <end position="597"/>
    </location>
</feature>
<dbReference type="InterPro" id="IPR050339">
    <property type="entry name" value="CC_SR_Kinase"/>
</dbReference>
<dbReference type="InterPro" id="IPR011009">
    <property type="entry name" value="Kinase-like_dom_sf"/>
</dbReference>
<name>A0A9Q1CBW5_HOLLE</name>
<dbReference type="GO" id="GO:0005524">
    <property type="term" value="F:ATP binding"/>
    <property type="evidence" value="ECO:0007669"/>
    <property type="project" value="UniProtKB-UniRule"/>
</dbReference>
<feature type="coiled-coil region" evidence="12">
    <location>
        <begin position="620"/>
        <end position="682"/>
    </location>
</feature>
<dbReference type="PROSITE" id="PS50011">
    <property type="entry name" value="PROTEIN_KINASE_DOM"/>
    <property type="match status" value="1"/>
</dbReference>
<dbReference type="Gene3D" id="1.10.510.10">
    <property type="entry name" value="Transferase(Phosphotransferase) domain 1"/>
    <property type="match status" value="1"/>
</dbReference>
<keyword evidence="15" id="KW-0648">Protein biosynthesis</keyword>